<dbReference type="OrthoDB" id="9814970at2"/>
<protein>
    <recommendedName>
        <fullName evidence="3">Cof subfamily of IIB subfamily of haloacid dehalogenase superfamily/HAD-superfamily hydrolase, subfamily IIB</fullName>
    </recommendedName>
</protein>
<evidence type="ECO:0008006" key="3">
    <source>
        <dbReference type="Google" id="ProtNLM"/>
    </source>
</evidence>
<dbReference type="Gene3D" id="3.40.50.1000">
    <property type="entry name" value="HAD superfamily/HAD-like"/>
    <property type="match status" value="1"/>
</dbReference>
<dbReference type="RefSeq" id="WP_010263997.1">
    <property type="nucleotide sequence ID" value="NZ_CAEG01000012.1"/>
</dbReference>
<dbReference type="SFLD" id="SFLDG01144">
    <property type="entry name" value="C2.B.4:_PGP_Like"/>
    <property type="match status" value="1"/>
</dbReference>
<dbReference type="PANTHER" id="PTHR10000">
    <property type="entry name" value="PHOSPHOSERINE PHOSPHATASE"/>
    <property type="match status" value="1"/>
</dbReference>
<keyword evidence="2" id="KW-1185">Reference proteome</keyword>
<gene>
    <name evidence="1" type="ORF">SAMN05444145_102146</name>
</gene>
<evidence type="ECO:0000313" key="2">
    <source>
        <dbReference type="Proteomes" id="UP000183253"/>
    </source>
</evidence>
<organism evidence="1 2">
    <name type="scientific">Alistipes timonensis JC136</name>
    <dbReference type="NCBI Taxonomy" id="1033731"/>
    <lineage>
        <taxon>Bacteria</taxon>
        <taxon>Pseudomonadati</taxon>
        <taxon>Bacteroidota</taxon>
        <taxon>Bacteroidia</taxon>
        <taxon>Bacteroidales</taxon>
        <taxon>Rikenellaceae</taxon>
        <taxon>Alistipes</taxon>
    </lineage>
</organism>
<dbReference type="SFLD" id="SFLDG01140">
    <property type="entry name" value="C2.B:_Phosphomannomutase_and_P"/>
    <property type="match status" value="1"/>
</dbReference>
<accession>A0A1H3ZAP1</accession>
<dbReference type="Gene3D" id="3.30.1240.10">
    <property type="match status" value="1"/>
</dbReference>
<dbReference type="STRING" id="1033731.SAMN05444145_102146"/>
<evidence type="ECO:0000313" key="1">
    <source>
        <dbReference type="EMBL" id="SEA20750.1"/>
    </source>
</evidence>
<dbReference type="InterPro" id="IPR023214">
    <property type="entry name" value="HAD_sf"/>
</dbReference>
<dbReference type="Pfam" id="PF08282">
    <property type="entry name" value="Hydrolase_3"/>
    <property type="match status" value="1"/>
</dbReference>
<dbReference type="SUPFAM" id="SSF56784">
    <property type="entry name" value="HAD-like"/>
    <property type="match status" value="1"/>
</dbReference>
<dbReference type="EMBL" id="FNRI01000002">
    <property type="protein sequence ID" value="SEA20750.1"/>
    <property type="molecule type" value="Genomic_DNA"/>
</dbReference>
<dbReference type="InterPro" id="IPR000150">
    <property type="entry name" value="Cof"/>
</dbReference>
<dbReference type="Proteomes" id="UP000183253">
    <property type="component" value="Unassembled WGS sequence"/>
</dbReference>
<dbReference type="NCBIfam" id="TIGR00099">
    <property type="entry name" value="Cof-subfamily"/>
    <property type="match status" value="1"/>
</dbReference>
<dbReference type="GO" id="GO:0016791">
    <property type="term" value="F:phosphatase activity"/>
    <property type="evidence" value="ECO:0007669"/>
    <property type="project" value="TreeGrafter"/>
</dbReference>
<dbReference type="PANTHER" id="PTHR10000:SF25">
    <property type="entry name" value="PHOSPHATASE YKRA-RELATED"/>
    <property type="match status" value="1"/>
</dbReference>
<name>A0A1H3ZAP1_9BACT</name>
<proteinExistence type="predicted"/>
<dbReference type="InterPro" id="IPR036412">
    <property type="entry name" value="HAD-like_sf"/>
</dbReference>
<reference evidence="1 2" key="1">
    <citation type="submission" date="2016-10" db="EMBL/GenBank/DDBJ databases">
        <authorList>
            <person name="de Groot N.N."/>
        </authorList>
    </citation>
    <scope>NUCLEOTIDE SEQUENCE [LARGE SCALE GENOMIC DNA]</scope>
    <source>
        <strain evidence="1 2">DSM 25383</strain>
    </source>
</reference>
<dbReference type="GO" id="GO:0005829">
    <property type="term" value="C:cytosol"/>
    <property type="evidence" value="ECO:0007669"/>
    <property type="project" value="TreeGrafter"/>
</dbReference>
<dbReference type="GO" id="GO:0000287">
    <property type="term" value="F:magnesium ion binding"/>
    <property type="evidence" value="ECO:0007669"/>
    <property type="project" value="TreeGrafter"/>
</dbReference>
<dbReference type="PROSITE" id="PS01229">
    <property type="entry name" value="COF_2"/>
    <property type="match status" value="1"/>
</dbReference>
<dbReference type="AlphaFoldDB" id="A0A1H3ZAP1"/>
<sequence>MIKAIFLDVDGTLISFKTHKVPVSALEALRRAHARGVRLFIATGRAAADLELLGEIPYDGVVALNGADCLMRDGTLVARHPIPRADFEKSLALSAELDFPVGLELNDGVFVNRVTPEVVRLAKLVAHPVPEQVDLRALFDRGDCCQMCFYFDPELEKRVMAELPGLVASRWCPIFADINVRGIDKATGLAEFASHFGFAHGETMAFGDGGNDAAMLRAAGVGVAMGNACDEALNAADYVTASVDDDGIRKALEHFGVIE</sequence>
<dbReference type="SFLD" id="SFLDS00003">
    <property type="entry name" value="Haloacid_Dehalogenase"/>
    <property type="match status" value="1"/>
</dbReference>